<dbReference type="InterPro" id="IPR017850">
    <property type="entry name" value="Alkaline_phosphatase_core_sf"/>
</dbReference>
<evidence type="ECO:0000256" key="8">
    <source>
        <dbReference type="ARBA" id="ARBA00023211"/>
    </source>
</evidence>
<name>A0A9D7K2J3_9PROT</name>
<dbReference type="Gene3D" id="3.40.1450.10">
    <property type="entry name" value="BPG-independent phosphoglycerate mutase, domain B"/>
    <property type="match status" value="1"/>
</dbReference>
<gene>
    <name evidence="16" type="ORF">IPL58_04760</name>
</gene>
<dbReference type="GO" id="GO:0004619">
    <property type="term" value="F:phosphoglycerate mutase activity"/>
    <property type="evidence" value="ECO:0007669"/>
    <property type="project" value="UniProtKB-UniRule"/>
</dbReference>
<keyword evidence="9 16" id="KW-0413">Isomerase</keyword>
<feature type="binding site" evidence="13">
    <location>
        <position position="75"/>
    </location>
    <ligand>
        <name>Mn(2+)</name>
        <dbReference type="ChEBI" id="CHEBI:29035"/>
        <label>2</label>
    </ligand>
</feature>
<comment type="catalytic activity">
    <reaction evidence="1">
        <text>(2R)-2-phosphoglycerate = (2R)-3-phosphoglycerate</text>
        <dbReference type="Rhea" id="RHEA:15901"/>
        <dbReference type="ChEBI" id="CHEBI:58272"/>
        <dbReference type="ChEBI" id="CHEBI:58289"/>
        <dbReference type="EC" id="5.4.2.12"/>
    </reaction>
</comment>
<proteinExistence type="inferred from homology"/>
<comment type="similarity">
    <text evidence="5">Belongs to the BPG-independent phosphoglycerate mutase family.</text>
</comment>
<dbReference type="GO" id="GO:0006096">
    <property type="term" value="P:glycolytic process"/>
    <property type="evidence" value="ECO:0007669"/>
    <property type="project" value="UniProtKB-UniRule"/>
</dbReference>
<dbReference type="Gene3D" id="3.40.720.10">
    <property type="entry name" value="Alkaline Phosphatase, subunit A"/>
    <property type="match status" value="1"/>
</dbReference>
<feature type="domain" description="Metalloenzyme" evidence="14">
    <location>
        <begin position="17"/>
        <end position="541"/>
    </location>
</feature>
<sequence length="554" mass="59695">MLQKLSSSAGFTGIAGPVVIIVMDGYGIPKSDVGSAIAAARKPTLDRLFASYPNIRLRAHGTAVGMPSDDDMGNSEVGHNAIGAGQVYAQGAALVADAIASGVIWQGEAWQQVVAGAKAEVNGKAGVVHFLGLFSDGNVHSHIDHLKAMVVQAKAEGVKTVRIHALLDGRDVPETSALEYVVPFEAFLAEISGNGFDARIASGGGRQNITMDRYDANWAMVEKGWKTHVLGEGAQFANATEAVKALREQNPGTIDQDLPPFVIGENGEPVGTIEDGDSVVFFNFRGDRAIEITRAFEEDAFDKFDRQRTPKVTYAGMLQYDGDLKLPARFLVAPPAIKDTTGEWFAKAGIRQFACSETQKFGHVTYFWNGNRSNKFEGETWQEVPSDVVPFEQRPWMKAAEITDAMIAALKSGQYKVLRCNYANGDMVGHTGNFRAATMSIEAVDLALSRLLPVIDAMGGVALITADHGNADEMYELDKKTKAPAQNKDGSFKAKTAHTLNPVPLILYDNVSGGKLGLKQTEKAGLSNIAATVANLLGLEKHERWDESLLEIRS</sequence>
<dbReference type="Pfam" id="PF06415">
    <property type="entry name" value="iPGM_N"/>
    <property type="match status" value="1"/>
</dbReference>
<dbReference type="EMBL" id="JADJUC010000003">
    <property type="protein sequence ID" value="MBK8523487.1"/>
    <property type="molecule type" value="Genomic_DNA"/>
</dbReference>
<feature type="binding site" evidence="13">
    <location>
        <position position="426"/>
    </location>
    <ligand>
        <name>Mn(2+)</name>
        <dbReference type="ChEBI" id="CHEBI:29035"/>
        <label>1</label>
    </ligand>
</feature>
<dbReference type="CDD" id="cd16010">
    <property type="entry name" value="iPGM"/>
    <property type="match status" value="1"/>
</dbReference>
<evidence type="ECO:0000256" key="1">
    <source>
        <dbReference type="ARBA" id="ARBA00000370"/>
    </source>
</evidence>
<comment type="function">
    <text evidence="3">Catalyzes the interconversion of 2-phosphoglycerate and 3-phosphoglycerate.</text>
</comment>
<protein>
    <recommendedName>
        <fullName evidence="10">2,3-bisphosphoglycerate-independent phosphoglycerate mutase</fullName>
        <ecNumber evidence="10">5.4.2.12</ecNumber>
    </recommendedName>
</protein>
<feature type="binding site" evidence="12">
    <location>
        <begin position="170"/>
        <end position="171"/>
    </location>
    <ligand>
        <name>substrate</name>
    </ligand>
</feature>
<dbReference type="SUPFAM" id="SSF53649">
    <property type="entry name" value="Alkaline phosphatase-like"/>
    <property type="match status" value="1"/>
</dbReference>
<evidence type="ECO:0000313" key="17">
    <source>
        <dbReference type="Proteomes" id="UP000886689"/>
    </source>
</evidence>
<evidence type="ECO:0000256" key="10">
    <source>
        <dbReference type="NCBIfam" id="TIGR01307"/>
    </source>
</evidence>
<accession>A0A9D7K2J3</accession>
<evidence type="ECO:0000256" key="5">
    <source>
        <dbReference type="ARBA" id="ARBA00008819"/>
    </source>
</evidence>
<feature type="binding site" evidence="12">
    <location>
        <position position="140"/>
    </location>
    <ligand>
        <name>substrate</name>
    </ligand>
</feature>
<keyword evidence="7" id="KW-0324">Glycolysis</keyword>
<evidence type="ECO:0000259" key="14">
    <source>
        <dbReference type="Pfam" id="PF01676"/>
    </source>
</evidence>
<dbReference type="GO" id="GO:0006007">
    <property type="term" value="P:glucose catabolic process"/>
    <property type="evidence" value="ECO:0007669"/>
    <property type="project" value="InterPro"/>
</dbReference>
<feature type="binding site" evidence="13">
    <location>
        <position position="467"/>
    </location>
    <ligand>
        <name>Mn(2+)</name>
        <dbReference type="ChEBI" id="CHEBI:29035"/>
        <label>2</label>
    </ligand>
</feature>
<comment type="caution">
    <text evidence="16">The sequence shown here is derived from an EMBL/GenBank/DDBJ whole genome shotgun (WGS) entry which is preliminary data.</text>
</comment>
<dbReference type="GO" id="GO:0005737">
    <property type="term" value="C:cytoplasm"/>
    <property type="evidence" value="ECO:0007669"/>
    <property type="project" value="InterPro"/>
</dbReference>
<evidence type="ECO:0000256" key="11">
    <source>
        <dbReference type="PIRSR" id="PIRSR001492-1"/>
    </source>
</evidence>
<comment type="cofactor">
    <cofactor evidence="2">
        <name>Mn(2+)</name>
        <dbReference type="ChEBI" id="CHEBI:29035"/>
    </cofactor>
</comment>
<feature type="binding site" evidence="12">
    <location>
        <position position="360"/>
    </location>
    <ligand>
        <name>substrate</name>
    </ligand>
</feature>
<feature type="binding site" evidence="12">
    <location>
        <position position="206"/>
    </location>
    <ligand>
        <name>substrate</name>
    </ligand>
</feature>
<organism evidence="16 17">
    <name type="scientific">Candidatus Proximibacter danicus</name>
    <dbReference type="NCBI Taxonomy" id="2954365"/>
    <lineage>
        <taxon>Bacteria</taxon>
        <taxon>Pseudomonadati</taxon>
        <taxon>Pseudomonadota</taxon>
        <taxon>Betaproteobacteria</taxon>
        <taxon>Candidatus Proximibacter</taxon>
    </lineage>
</organism>
<evidence type="ECO:0000313" key="16">
    <source>
        <dbReference type="EMBL" id="MBK8523487.1"/>
    </source>
</evidence>
<feature type="binding site" evidence="12">
    <location>
        <position position="213"/>
    </location>
    <ligand>
        <name>substrate</name>
    </ligand>
</feature>
<evidence type="ECO:0000256" key="3">
    <source>
        <dbReference type="ARBA" id="ARBA00002315"/>
    </source>
</evidence>
<dbReference type="PANTHER" id="PTHR31637">
    <property type="entry name" value="2,3-BISPHOSPHOGLYCERATE-INDEPENDENT PHOSPHOGLYCERATE MUTASE"/>
    <property type="match status" value="1"/>
</dbReference>
<dbReference type="InterPro" id="IPR011258">
    <property type="entry name" value="BPG-indep_PGM_N"/>
</dbReference>
<dbReference type="PIRSF" id="PIRSF001492">
    <property type="entry name" value="IPGAM"/>
    <property type="match status" value="1"/>
</dbReference>
<dbReference type="InterPro" id="IPR005995">
    <property type="entry name" value="Pgm_bpd_ind"/>
</dbReference>
<dbReference type="AlphaFoldDB" id="A0A9D7K2J3"/>
<feature type="binding site" evidence="13">
    <location>
        <position position="24"/>
    </location>
    <ligand>
        <name>Mn(2+)</name>
        <dbReference type="ChEBI" id="CHEBI:29035"/>
        <label>2</label>
    </ligand>
</feature>
<dbReference type="NCBIfam" id="TIGR01307">
    <property type="entry name" value="pgm_bpd_ind"/>
    <property type="match status" value="1"/>
</dbReference>
<feature type="binding site" evidence="13">
    <location>
        <position position="430"/>
    </location>
    <ligand>
        <name>Mn(2+)</name>
        <dbReference type="ChEBI" id="CHEBI:29035"/>
        <label>1</label>
    </ligand>
</feature>
<feature type="binding site" evidence="13">
    <location>
        <position position="468"/>
    </location>
    <ligand>
        <name>Mn(2+)</name>
        <dbReference type="ChEBI" id="CHEBI:29035"/>
        <label>2</label>
    </ligand>
</feature>
<dbReference type="Proteomes" id="UP000886689">
    <property type="component" value="Unassembled WGS sequence"/>
</dbReference>
<evidence type="ECO:0000256" key="6">
    <source>
        <dbReference type="ARBA" id="ARBA00022723"/>
    </source>
</evidence>
<keyword evidence="6 13" id="KW-0479">Metal-binding</keyword>
<evidence type="ECO:0000259" key="15">
    <source>
        <dbReference type="Pfam" id="PF06415"/>
    </source>
</evidence>
<dbReference type="SUPFAM" id="SSF64158">
    <property type="entry name" value="2,3-Bisphosphoglycerate-independent phosphoglycerate mutase, substrate-binding domain"/>
    <property type="match status" value="1"/>
</dbReference>
<feature type="binding site" evidence="13">
    <location>
        <position position="498"/>
    </location>
    <ligand>
        <name>Mn(2+)</name>
        <dbReference type="ChEBI" id="CHEBI:29035"/>
        <label>1</label>
    </ligand>
</feature>
<evidence type="ECO:0000256" key="4">
    <source>
        <dbReference type="ARBA" id="ARBA00004798"/>
    </source>
</evidence>
<evidence type="ECO:0000256" key="13">
    <source>
        <dbReference type="PIRSR" id="PIRSR001492-3"/>
    </source>
</evidence>
<dbReference type="PANTHER" id="PTHR31637:SF0">
    <property type="entry name" value="2,3-BISPHOSPHOGLYCERATE-INDEPENDENT PHOSPHOGLYCERATE MUTASE"/>
    <property type="match status" value="1"/>
</dbReference>
<feature type="domain" description="BPG-independent PGAM N-terminal" evidence="15">
    <location>
        <begin position="96"/>
        <end position="321"/>
    </location>
</feature>
<dbReference type="GO" id="GO:0030145">
    <property type="term" value="F:manganese ion binding"/>
    <property type="evidence" value="ECO:0007669"/>
    <property type="project" value="InterPro"/>
</dbReference>
<evidence type="ECO:0000256" key="7">
    <source>
        <dbReference type="ARBA" id="ARBA00023152"/>
    </source>
</evidence>
<dbReference type="InterPro" id="IPR006124">
    <property type="entry name" value="Metalloenzyme"/>
</dbReference>
<reference evidence="16" key="1">
    <citation type="submission" date="2020-10" db="EMBL/GenBank/DDBJ databases">
        <title>Connecting structure to function with the recovery of over 1000 high-quality activated sludge metagenome-assembled genomes encoding full-length rRNA genes using long-read sequencing.</title>
        <authorList>
            <person name="Singleton C.M."/>
            <person name="Petriglieri F."/>
            <person name="Kristensen J.M."/>
            <person name="Kirkegaard R.H."/>
            <person name="Michaelsen T.Y."/>
            <person name="Andersen M.H."/>
            <person name="Karst S.M."/>
            <person name="Dueholm M.S."/>
            <person name="Nielsen P.H."/>
            <person name="Albertsen M."/>
        </authorList>
    </citation>
    <scope>NUCLEOTIDE SEQUENCE</scope>
    <source>
        <strain evidence="16">Hirt_18-Q3-R61-65_BATAC.395</strain>
    </source>
</reference>
<dbReference type="InterPro" id="IPR036646">
    <property type="entry name" value="PGAM_B_sf"/>
</dbReference>
<feature type="active site" description="Phosphoserine intermediate" evidence="11">
    <location>
        <position position="75"/>
    </location>
</feature>
<evidence type="ECO:0000256" key="9">
    <source>
        <dbReference type="ARBA" id="ARBA00023235"/>
    </source>
</evidence>
<evidence type="ECO:0000256" key="12">
    <source>
        <dbReference type="PIRSR" id="PIRSR001492-2"/>
    </source>
</evidence>
<dbReference type="Pfam" id="PF01676">
    <property type="entry name" value="Metalloenzyme"/>
    <property type="match status" value="1"/>
</dbReference>
<feature type="binding site" evidence="12">
    <location>
        <begin position="285"/>
        <end position="288"/>
    </location>
    <ligand>
        <name>substrate</name>
    </ligand>
</feature>
<dbReference type="FunFam" id="3.40.1450.10:FF:000002">
    <property type="entry name" value="2,3-bisphosphoglycerate-independent phosphoglycerate mutase"/>
    <property type="match status" value="1"/>
</dbReference>
<comment type="pathway">
    <text evidence="4">Carbohydrate degradation; glycolysis; pyruvate from D-glyceraldehyde 3-phosphate: step 3/5.</text>
</comment>
<dbReference type="EC" id="5.4.2.12" evidence="10"/>
<keyword evidence="8 13" id="KW-0464">Manganese</keyword>
<evidence type="ECO:0000256" key="2">
    <source>
        <dbReference type="ARBA" id="ARBA00001936"/>
    </source>
</evidence>